<accession>A0A108U4I5</accession>
<name>A0A108U4I5_9GAMM</name>
<evidence type="ECO:0000313" key="2">
    <source>
        <dbReference type="Proteomes" id="UP000023435"/>
    </source>
</evidence>
<keyword evidence="2" id="KW-1185">Reference proteome</keyword>
<gene>
    <name evidence="1" type="ORF">AZ78_5091</name>
</gene>
<dbReference type="EMBL" id="JAJA02000002">
    <property type="protein sequence ID" value="KWS02424.1"/>
    <property type="molecule type" value="Genomic_DNA"/>
</dbReference>
<dbReference type="AlphaFoldDB" id="A0A108U4I5"/>
<proteinExistence type="predicted"/>
<dbReference type="OrthoDB" id="6024535at2"/>
<organism evidence="1 2">
    <name type="scientific">Lysobacter capsici AZ78</name>
    <dbReference type="NCBI Taxonomy" id="1444315"/>
    <lineage>
        <taxon>Bacteria</taxon>
        <taxon>Pseudomonadati</taxon>
        <taxon>Pseudomonadota</taxon>
        <taxon>Gammaproteobacteria</taxon>
        <taxon>Lysobacterales</taxon>
        <taxon>Lysobacteraceae</taxon>
        <taxon>Lysobacter</taxon>
    </lineage>
</organism>
<sequence length="223" mass="24203">MPTHLCPIVGLRALAAAIVLSASLGGCLMVENPPSAAMACDPALVGEWGLVKGEGILGSSARAAEDTDFTADDERRLRIDAQCRAYLPAKFESRQVELRVYKADGHRYLGLDFADVWVLLAGGKGEAEAARNQAAKDYPNVVSLLRYQAGPDSLSVDVGNTDQLKRIVQERNAETPVAEADRPDWLTGDAKQIRQLLRANPQLFSLPDGDTVYRFKRISPAAR</sequence>
<dbReference type="Proteomes" id="UP000023435">
    <property type="component" value="Unassembled WGS sequence"/>
</dbReference>
<evidence type="ECO:0000313" key="1">
    <source>
        <dbReference type="EMBL" id="KWS02424.1"/>
    </source>
</evidence>
<reference evidence="1 2" key="1">
    <citation type="journal article" date="2014" name="Genome Announc.">
        <title>Draft Genome Sequence of Lysobacter capsici AZ78, a Bacterium Antagonistic to Plant-Pathogenic Oomycetes.</title>
        <authorList>
            <person name="Puopolo G."/>
            <person name="Sonego P."/>
            <person name="Engelen K."/>
            <person name="Pertot I."/>
        </authorList>
    </citation>
    <scope>NUCLEOTIDE SEQUENCE [LARGE SCALE GENOMIC DNA]</scope>
    <source>
        <strain evidence="1 2">AZ78</strain>
    </source>
</reference>
<comment type="caution">
    <text evidence="1">The sequence shown here is derived from an EMBL/GenBank/DDBJ whole genome shotgun (WGS) entry which is preliminary data.</text>
</comment>
<protein>
    <submittedName>
        <fullName evidence="1">Uncharacterized protein</fullName>
    </submittedName>
</protein>